<proteinExistence type="predicted"/>
<dbReference type="InterPro" id="IPR036652">
    <property type="entry name" value="YjeF_N_dom_sf"/>
</dbReference>
<name>A0A8X7S302_BRACI</name>
<dbReference type="PROSITE" id="PS51385">
    <property type="entry name" value="YJEF_N"/>
    <property type="match status" value="1"/>
</dbReference>
<dbReference type="AlphaFoldDB" id="A0A8X7S302"/>
<sequence length="62" mass="6755">MVSAPRPSFDALIRRLLSLQSYEQTPPKRSAIVSVDIPSGWHVEEGGDHEGGGIKPDMLILV</sequence>
<dbReference type="Proteomes" id="UP000886595">
    <property type="component" value="Unassembled WGS sequence"/>
</dbReference>
<dbReference type="EMBL" id="JAAMPC010000008">
    <property type="protein sequence ID" value="KAG2298897.1"/>
    <property type="molecule type" value="Genomic_DNA"/>
</dbReference>
<keyword evidence="3" id="KW-1185">Reference proteome</keyword>
<accession>A0A8X7S302</accession>
<reference evidence="2 3" key="1">
    <citation type="submission" date="2020-02" db="EMBL/GenBank/DDBJ databases">
        <authorList>
            <person name="Ma Q."/>
            <person name="Huang Y."/>
            <person name="Song X."/>
            <person name="Pei D."/>
        </authorList>
    </citation>
    <scope>NUCLEOTIDE SEQUENCE [LARGE SCALE GENOMIC DNA]</scope>
    <source>
        <strain evidence="2">Sxm20200214</strain>
        <tissue evidence="2">Leaf</tissue>
    </source>
</reference>
<evidence type="ECO:0000259" key="1">
    <source>
        <dbReference type="PROSITE" id="PS51385"/>
    </source>
</evidence>
<feature type="domain" description="YjeF N-terminal" evidence="1">
    <location>
        <begin position="1"/>
        <end position="62"/>
    </location>
</feature>
<dbReference type="InterPro" id="IPR004443">
    <property type="entry name" value="YjeF_N_dom"/>
</dbReference>
<dbReference type="SUPFAM" id="SSF64153">
    <property type="entry name" value="YjeF N-terminal domain-like"/>
    <property type="match status" value="1"/>
</dbReference>
<organism evidence="2 3">
    <name type="scientific">Brassica carinata</name>
    <name type="common">Ethiopian mustard</name>
    <name type="synonym">Abyssinian cabbage</name>
    <dbReference type="NCBI Taxonomy" id="52824"/>
    <lineage>
        <taxon>Eukaryota</taxon>
        <taxon>Viridiplantae</taxon>
        <taxon>Streptophyta</taxon>
        <taxon>Embryophyta</taxon>
        <taxon>Tracheophyta</taxon>
        <taxon>Spermatophyta</taxon>
        <taxon>Magnoliopsida</taxon>
        <taxon>eudicotyledons</taxon>
        <taxon>Gunneridae</taxon>
        <taxon>Pentapetalae</taxon>
        <taxon>rosids</taxon>
        <taxon>malvids</taxon>
        <taxon>Brassicales</taxon>
        <taxon>Brassicaceae</taxon>
        <taxon>Brassiceae</taxon>
        <taxon>Brassica</taxon>
    </lineage>
</organism>
<dbReference type="OrthoDB" id="10064708at2759"/>
<evidence type="ECO:0000313" key="2">
    <source>
        <dbReference type="EMBL" id="KAG2298897.1"/>
    </source>
</evidence>
<gene>
    <name evidence="2" type="ORF">Bca52824_035369</name>
</gene>
<dbReference type="Gene3D" id="3.40.50.10260">
    <property type="entry name" value="YjeF N-terminal domain"/>
    <property type="match status" value="1"/>
</dbReference>
<comment type="caution">
    <text evidence="2">The sequence shown here is derived from an EMBL/GenBank/DDBJ whole genome shotgun (WGS) entry which is preliminary data.</text>
</comment>
<evidence type="ECO:0000313" key="3">
    <source>
        <dbReference type="Proteomes" id="UP000886595"/>
    </source>
</evidence>
<protein>
    <recommendedName>
        <fullName evidence="1">YjeF N-terminal domain-containing protein</fullName>
    </recommendedName>
</protein>